<proteinExistence type="predicted"/>
<name>A0ABR8Q1Z1_9CLOT</name>
<evidence type="ECO:0000256" key="1">
    <source>
        <dbReference type="ARBA" id="ARBA00004370"/>
    </source>
</evidence>
<feature type="transmembrane region" description="Helical" evidence="5">
    <location>
        <begin position="16"/>
        <end position="39"/>
    </location>
</feature>
<dbReference type="GO" id="GO:0016301">
    <property type="term" value="F:kinase activity"/>
    <property type="evidence" value="ECO:0007669"/>
    <property type="project" value="UniProtKB-KW"/>
</dbReference>
<dbReference type="EMBL" id="JACSQZ010000011">
    <property type="protein sequence ID" value="MBD7914447.1"/>
    <property type="molecule type" value="Genomic_DNA"/>
</dbReference>
<feature type="transmembrane region" description="Helical" evidence="5">
    <location>
        <begin position="289"/>
        <end position="308"/>
    </location>
</feature>
<dbReference type="Pfam" id="PF02518">
    <property type="entry name" value="HATPase_c"/>
    <property type="match status" value="1"/>
</dbReference>
<keyword evidence="2" id="KW-0597">Phosphoprotein</keyword>
<feature type="domain" description="HAMP" evidence="6">
    <location>
        <begin position="310"/>
        <end position="362"/>
    </location>
</feature>
<protein>
    <submittedName>
        <fullName evidence="7">Histidine kinase</fullName>
    </submittedName>
</protein>
<dbReference type="InterPro" id="IPR010559">
    <property type="entry name" value="Sig_transdc_His_kin_internal"/>
</dbReference>
<evidence type="ECO:0000259" key="6">
    <source>
        <dbReference type="PROSITE" id="PS50885"/>
    </source>
</evidence>
<keyword evidence="8" id="KW-1185">Reference proteome</keyword>
<dbReference type="InterPro" id="IPR036890">
    <property type="entry name" value="HATPase_C_sf"/>
</dbReference>
<reference evidence="7 8" key="1">
    <citation type="submission" date="2020-08" db="EMBL/GenBank/DDBJ databases">
        <title>A Genomic Blueprint of the Chicken Gut Microbiome.</title>
        <authorList>
            <person name="Gilroy R."/>
            <person name="Ravi A."/>
            <person name="Getino M."/>
            <person name="Pursley I."/>
            <person name="Horton D.L."/>
            <person name="Alikhan N.-F."/>
            <person name="Baker D."/>
            <person name="Gharbi K."/>
            <person name="Hall N."/>
            <person name="Watson M."/>
            <person name="Adriaenssens E.M."/>
            <person name="Foster-Nyarko E."/>
            <person name="Jarju S."/>
            <person name="Secka A."/>
            <person name="Antonio M."/>
            <person name="Oren A."/>
            <person name="Chaudhuri R."/>
            <person name="La Ragione R.M."/>
            <person name="Hildebrand F."/>
            <person name="Pallen M.J."/>
        </authorList>
    </citation>
    <scope>NUCLEOTIDE SEQUENCE [LARGE SCALE GENOMIC DNA]</scope>
    <source>
        <strain evidence="7 8">Sa3CUN1</strain>
    </source>
</reference>
<dbReference type="RefSeq" id="WP_191749063.1">
    <property type="nucleotide sequence ID" value="NZ_JACSQZ010000011.1"/>
</dbReference>
<evidence type="ECO:0000256" key="3">
    <source>
        <dbReference type="ARBA" id="ARBA00022679"/>
    </source>
</evidence>
<dbReference type="Proteomes" id="UP000640335">
    <property type="component" value="Unassembled WGS sequence"/>
</dbReference>
<dbReference type="PROSITE" id="PS50885">
    <property type="entry name" value="HAMP"/>
    <property type="match status" value="1"/>
</dbReference>
<dbReference type="SMART" id="SM00304">
    <property type="entry name" value="HAMP"/>
    <property type="match status" value="1"/>
</dbReference>
<organism evidence="7 8">
    <name type="scientific">Clostridium gallinarum</name>
    <dbReference type="NCBI Taxonomy" id="2762246"/>
    <lineage>
        <taxon>Bacteria</taxon>
        <taxon>Bacillati</taxon>
        <taxon>Bacillota</taxon>
        <taxon>Clostridia</taxon>
        <taxon>Eubacteriales</taxon>
        <taxon>Clostridiaceae</taxon>
        <taxon>Clostridium</taxon>
    </lineage>
</organism>
<accession>A0ABR8Q1Z1</accession>
<dbReference type="InterPro" id="IPR050640">
    <property type="entry name" value="Bact_2-comp_sensor_kinase"/>
</dbReference>
<keyword evidence="5" id="KW-1133">Transmembrane helix</keyword>
<dbReference type="Gene3D" id="3.30.565.10">
    <property type="entry name" value="Histidine kinase-like ATPase, C-terminal domain"/>
    <property type="match status" value="1"/>
</dbReference>
<dbReference type="PANTHER" id="PTHR34220:SF7">
    <property type="entry name" value="SENSOR HISTIDINE KINASE YPDA"/>
    <property type="match status" value="1"/>
</dbReference>
<sequence length="597" mass="70357">MKFKNFLNYCSIKSKLLIIFIFCVLIPMFITNSLMLYTVRNNQKKEQKINIYHVIDRVTYNLNGVIEECMMLTNHINSDENLNNIISTEYNAPVKYYEKYFDLLGNTAIKDYYNPQHIYKITVYVDNDSIINSANISKITPKVREREWYKQYVENGESTTITIEYDKDRELFADNNPCRVISIVRKLDYYKDNKEKIVKIDINYNTLLSNIINEQLDESLYIVNKDLILLANKGLYFPKDDFKKIDIINKKDILIKEKLKLNQSKSDWEIIFTDKNNGIINGFKNSSKLFLYLTLFNLVLPTIVISLISKSLINRVKVINNYLDKVKNEEFYEIDNIDGNDEIGTLIKSYNLMVLKIKELIEVVFKEDAEKKILQLSKKQAELKALQSQVNPHFMFNTLETIRMRSIIKKENETAEIIEKLSVLLRTTINWGNDNITIEEEMKFVNNYIDIQRYRFGEKLSYSSYIMEDCKNYKIPKLSLLTFVENACIHGIEKISYNAGISVSIFKNEEYLCMEISDTGKGISEDILDTIRKRIEKFNFESLNEEKSIGIFNAYMRMKMYFNNNISFEIDSEQNQGTDITIKIYMEEFKKGEEFYD</sequence>
<gene>
    <name evidence="7" type="ORF">H9660_04750</name>
</gene>
<dbReference type="InterPro" id="IPR003594">
    <property type="entry name" value="HATPase_dom"/>
</dbReference>
<dbReference type="SUPFAM" id="SSF55874">
    <property type="entry name" value="ATPase domain of HSP90 chaperone/DNA topoisomerase II/histidine kinase"/>
    <property type="match status" value="1"/>
</dbReference>
<dbReference type="PANTHER" id="PTHR34220">
    <property type="entry name" value="SENSOR HISTIDINE KINASE YPDA"/>
    <property type="match status" value="1"/>
</dbReference>
<evidence type="ECO:0000256" key="2">
    <source>
        <dbReference type="ARBA" id="ARBA00022553"/>
    </source>
</evidence>
<dbReference type="Gene3D" id="6.10.340.10">
    <property type="match status" value="1"/>
</dbReference>
<keyword evidence="5" id="KW-0472">Membrane</keyword>
<comment type="caution">
    <text evidence="7">The sequence shown here is derived from an EMBL/GenBank/DDBJ whole genome shotgun (WGS) entry which is preliminary data.</text>
</comment>
<keyword evidence="3" id="KW-0808">Transferase</keyword>
<evidence type="ECO:0000256" key="5">
    <source>
        <dbReference type="SAM" id="Phobius"/>
    </source>
</evidence>
<evidence type="ECO:0000313" key="7">
    <source>
        <dbReference type="EMBL" id="MBD7914447.1"/>
    </source>
</evidence>
<dbReference type="InterPro" id="IPR003660">
    <property type="entry name" value="HAMP_dom"/>
</dbReference>
<dbReference type="Pfam" id="PF06580">
    <property type="entry name" value="His_kinase"/>
    <property type="match status" value="1"/>
</dbReference>
<comment type="subcellular location">
    <subcellularLocation>
        <location evidence="1">Membrane</location>
    </subcellularLocation>
</comment>
<evidence type="ECO:0000256" key="4">
    <source>
        <dbReference type="ARBA" id="ARBA00022777"/>
    </source>
</evidence>
<keyword evidence="5" id="KW-0812">Transmembrane</keyword>
<keyword evidence="4 7" id="KW-0418">Kinase</keyword>
<evidence type="ECO:0000313" key="8">
    <source>
        <dbReference type="Proteomes" id="UP000640335"/>
    </source>
</evidence>